<evidence type="ECO:0000313" key="4">
    <source>
        <dbReference type="Proteomes" id="UP000265100"/>
    </source>
</evidence>
<accession>A0AAX7TVS5</accession>
<dbReference type="Ensembl" id="ENSACLT00000045275.1">
    <property type="protein sequence ID" value="ENSACLP00000060667.1"/>
    <property type="gene ID" value="ENSACLG00000038927.1"/>
</dbReference>
<keyword evidence="4" id="KW-1185">Reference proteome</keyword>
<dbReference type="InterPro" id="IPR008011">
    <property type="entry name" value="Complex1_LYR_dom"/>
</dbReference>
<evidence type="ECO:0000259" key="2">
    <source>
        <dbReference type="Pfam" id="PF05347"/>
    </source>
</evidence>
<dbReference type="GeneTree" id="ENSGT00940000168147"/>
<dbReference type="InterPro" id="IPR051522">
    <property type="entry name" value="ISC_assembly_LYR"/>
</dbReference>
<dbReference type="CDD" id="cd20264">
    <property type="entry name" value="Complex1_LYR_LYRM4"/>
    <property type="match status" value="1"/>
</dbReference>
<dbReference type="GO" id="GO:0016226">
    <property type="term" value="P:iron-sulfur cluster assembly"/>
    <property type="evidence" value="ECO:0007669"/>
    <property type="project" value="InterPro"/>
</dbReference>
<reference evidence="3" key="4">
    <citation type="submission" date="2025-09" db="UniProtKB">
        <authorList>
            <consortium name="Ensembl"/>
        </authorList>
    </citation>
    <scope>IDENTIFICATION</scope>
</reference>
<dbReference type="GO" id="GO:0005739">
    <property type="term" value="C:mitochondrion"/>
    <property type="evidence" value="ECO:0007669"/>
    <property type="project" value="TreeGrafter"/>
</dbReference>
<organism evidence="3 4">
    <name type="scientific">Astatotilapia calliptera</name>
    <name type="common">Eastern happy</name>
    <name type="synonym">Chromis callipterus</name>
    <dbReference type="NCBI Taxonomy" id="8154"/>
    <lineage>
        <taxon>Eukaryota</taxon>
        <taxon>Metazoa</taxon>
        <taxon>Chordata</taxon>
        <taxon>Craniata</taxon>
        <taxon>Vertebrata</taxon>
        <taxon>Euteleostomi</taxon>
        <taxon>Actinopterygii</taxon>
        <taxon>Neopterygii</taxon>
        <taxon>Teleostei</taxon>
        <taxon>Neoteleostei</taxon>
        <taxon>Acanthomorphata</taxon>
        <taxon>Ovalentaria</taxon>
        <taxon>Cichlomorphae</taxon>
        <taxon>Cichliformes</taxon>
        <taxon>Cichlidae</taxon>
        <taxon>African cichlids</taxon>
        <taxon>Pseudocrenilabrinae</taxon>
        <taxon>Haplochromini</taxon>
        <taxon>Astatotilapia</taxon>
    </lineage>
</organism>
<dbReference type="PANTHER" id="PTHR13166">
    <property type="entry name" value="PROTEIN C6ORF149"/>
    <property type="match status" value="1"/>
</dbReference>
<dbReference type="InterPro" id="IPR045297">
    <property type="entry name" value="Complex1_LYR_LYRM4"/>
</dbReference>
<evidence type="ECO:0000256" key="1">
    <source>
        <dbReference type="ARBA" id="ARBA00009508"/>
    </source>
</evidence>
<comment type="similarity">
    <text evidence="1">Belongs to the complex I LYR family.</text>
</comment>
<proteinExistence type="inferred from homology"/>
<dbReference type="GO" id="GO:1990221">
    <property type="term" value="C:L-cysteine desulfurase complex"/>
    <property type="evidence" value="ECO:0007669"/>
    <property type="project" value="TreeGrafter"/>
</dbReference>
<reference evidence="3" key="3">
    <citation type="submission" date="2025-08" db="UniProtKB">
        <authorList>
            <consortium name="Ensembl"/>
        </authorList>
    </citation>
    <scope>IDENTIFICATION</scope>
</reference>
<name>A0AAX7TVS5_ASTCA</name>
<protein>
    <recommendedName>
        <fullName evidence="2">Complex 1 LYR protein domain-containing protein</fullName>
    </recommendedName>
</protein>
<sequence length="132" mass="14645">CLCTGRCSERARSSRHTTTGWNDSPAVALQPCAASPTCDDPLKSLSANLTNLADILRCALTCSSSHTENPCRAHSHRNYALRRVRDAFKANRNVEDPKAVERLMEEGWQTLALIQRQVSIGKMYEAQKTVVD</sequence>
<evidence type="ECO:0000313" key="3">
    <source>
        <dbReference type="Ensembl" id="ENSACLP00000060667.1"/>
    </source>
</evidence>
<reference evidence="3 4" key="1">
    <citation type="submission" date="2018-05" db="EMBL/GenBank/DDBJ databases">
        <authorList>
            <person name="Datahose"/>
        </authorList>
    </citation>
    <scope>NUCLEOTIDE SEQUENCE</scope>
</reference>
<dbReference type="AlphaFoldDB" id="A0AAX7TVS5"/>
<dbReference type="PANTHER" id="PTHR13166:SF7">
    <property type="entry name" value="LYR MOTIF-CONTAINING PROTEIN 4"/>
    <property type="match status" value="1"/>
</dbReference>
<reference evidence="4" key="2">
    <citation type="submission" date="2023-03" db="EMBL/GenBank/DDBJ databases">
        <authorList>
            <consortium name="Wellcome Sanger Institute Data Sharing"/>
        </authorList>
    </citation>
    <scope>NUCLEOTIDE SEQUENCE [LARGE SCALE GENOMIC DNA]</scope>
</reference>
<dbReference type="Proteomes" id="UP000265100">
    <property type="component" value="Chromosome 9"/>
</dbReference>
<feature type="domain" description="Complex 1 LYR protein" evidence="2">
    <location>
        <begin position="74"/>
        <end position="111"/>
    </location>
</feature>
<dbReference type="Pfam" id="PF05347">
    <property type="entry name" value="Complex1_LYR"/>
    <property type="match status" value="1"/>
</dbReference>